<dbReference type="PANTHER" id="PTHR47947:SF26">
    <property type="entry name" value="CYTOCHROME P450"/>
    <property type="match status" value="1"/>
</dbReference>
<sequence>MVEVKGIMKTFLLHISSSMDSILMVGAVTAFLLAIVFLIGHHGVHSHKNPPGPRALPIIGHFHLLIDKKKPFHRILDSLSKVYGPIMNLRFGSHPVLIISCSELAKECFTVNDLSFASRPQLAQGEHLGYNFSFMGWAPYGLYWRTTRKICALELLSSKQIQAFQSKRMKEICKALNSLFLQSQKENRAISMRNVLSQLTLNILMTMIIDDKYFGEEAGISFAEVAHLIEESFVLHGVVSIGDYIPWLKWLDLQGYEKAMKEVQQKLNPYMQRIVEKHRENAQKAKEDMDFIDVLILQAEENGEAIPDKDTFIKATAVQMFSAGSDTSSLSIEWALSILMHHPNIMKKAQDELDSKIGQNRVVEESDIPQLKYLQAVVKETLRLFPAGPLLVPHKSIKACMVGGFHIPEGTTLMVNAWAIQRDPRVWNQPLEFMPERFFEKNIEIDNIQSRGNEFEMIPFGAGRRGCPGASLAMCMVHITIARLLHSFDWFVPNGNVLDMEEGIGLTMPRAVPLEAIIKPRLPPHLLLNSIQ</sequence>
<evidence type="ECO:0000256" key="2">
    <source>
        <dbReference type="ARBA" id="ARBA00004370"/>
    </source>
</evidence>
<evidence type="ECO:0000256" key="13">
    <source>
        <dbReference type="RuleBase" id="RU000461"/>
    </source>
</evidence>
<evidence type="ECO:0000256" key="9">
    <source>
        <dbReference type="ARBA" id="ARBA00023004"/>
    </source>
</evidence>
<evidence type="ECO:0000313" key="15">
    <source>
        <dbReference type="EMBL" id="ATG30004.1"/>
    </source>
</evidence>
<dbReference type="InterPro" id="IPR002401">
    <property type="entry name" value="Cyt_P450_E_grp-I"/>
</dbReference>
<comment type="subcellular location">
    <subcellularLocation>
        <location evidence="2">Membrane</location>
    </subcellularLocation>
</comment>
<dbReference type="GO" id="GO:0020037">
    <property type="term" value="F:heme binding"/>
    <property type="evidence" value="ECO:0007669"/>
    <property type="project" value="InterPro"/>
</dbReference>
<dbReference type="PRINTS" id="PR00385">
    <property type="entry name" value="P450"/>
</dbReference>
<accession>A0A291FB52</accession>
<evidence type="ECO:0000256" key="3">
    <source>
        <dbReference type="ARBA" id="ARBA00005122"/>
    </source>
</evidence>
<evidence type="ECO:0000256" key="6">
    <source>
        <dbReference type="ARBA" id="ARBA00022723"/>
    </source>
</evidence>
<dbReference type="PROSITE" id="PS00086">
    <property type="entry name" value="CYTOCHROME_P450"/>
    <property type="match status" value="1"/>
</dbReference>
<proteinExistence type="evidence at transcript level"/>
<feature type="binding site" description="axial binding residue" evidence="12">
    <location>
        <position position="467"/>
    </location>
    <ligand>
        <name>heme</name>
        <dbReference type="ChEBI" id="CHEBI:30413"/>
    </ligand>
    <ligandPart>
        <name>Fe</name>
        <dbReference type="ChEBI" id="CHEBI:18248"/>
    </ligandPart>
</feature>
<protein>
    <submittedName>
        <fullName evidence="15">CYP867F23</fullName>
    </submittedName>
</protein>
<keyword evidence="11 14" id="KW-0472">Membrane</keyword>
<evidence type="ECO:0000256" key="1">
    <source>
        <dbReference type="ARBA" id="ARBA00001971"/>
    </source>
</evidence>
<comment type="similarity">
    <text evidence="13">Belongs to the cytochrome P450 family.</text>
</comment>
<evidence type="ECO:0000256" key="5">
    <source>
        <dbReference type="ARBA" id="ARBA00022692"/>
    </source>
</evidence>
<keyword evidence="5 14" id="KW-0812">Transmembrane</keyword>
<dbReference type="UniPathway" id="UPA00842"/>
<dbReference type="FunFam" id="1.10.630.10:FF:000026">
    <property type="entry name" value="Cytochrome P450 82C4"/>
    <property type="match status" value="1"/>
</dbReference>
<dbReference type="Pfam" id="PF00067">
    <property type="entry name" value="p450"/>
    <property type="match status" value="1"/>
</dbReference>
<keyword evidence="9 12" id="KW-0408">Iron</keyword>
<dbReference type="PANTHER" id="PTHR47947">
    <property type="entry name" value="CYTOCHROME P450 82C3-RELATED"/>
    <property type="match status" value="1"/>
</dbReference>
<keyword evidence="8 13" id="KW-0560">Oxidoreductase</keyword>
<dbReference type="GO" id="GO:0016705">
    <property type="term" value="F:oxidoreductase activity, acting on paired donors, with incorporation or reduction of molecular oxygen"/>
    <property type="evidence" value="ECO:0007669"/>
    <property type="project" value="InterPro"/>
</dbReference>
<feature type="transmembrane region" description="Helical" evidence="14">
    <location>
        <begin position="21"/>
        <end position="40"/>
    </location>
</feature>
<evidence type="ECO:0000256" key="10">
    <source>
        <dbReference type="ARBA" id="ARBA00023059"/>
    </source>
</evidence>
<dbReference type="GO" id="GO:0016020">
    <property type="term" value="C:membrane"/>
    <property type="evidence" value="ECO:0007669"/>
    <property type="project" value="UniProtKB-SubCell"/>
</dbReference>
<dbReference type="InterPro" id="IPR017972">
    <property type="entry name" value="Cyt_P450_CS"/>
</dbReference>
<dbReference type="SUPFAM" id="SSF48264">
    <property type="entry name" value="Cytochrome P450"/>
    <property type="match status" value="1"/>
</dbReference>
<dbReference type="AlphaFoldDB" id="A0A291FB52"/>
<keyword evidence="13" id="KW-0503">Monooxygenase</keyword>
<dbReference type="PRINTS" id="PR00463">
    <property type="entry name" value="EP450I"/>
</dbReference>
<evidence type="ECO:0000256" key="12">
    <source>
        <dbReference type="PIRSR" id="PIRSR602401-1"/>
    </source>
</evidence>
<dbReference type="InterPro" id="IPR050651">
    <property type="entry name" value="Plant_Cytochrome_P450_Monoox"/>
</dbReference>
<keyword evidence="4 12" id="KW-0349">Heme</keyword>
<evidence type="ECO:0000256" key="4">
    <source>
        <dbReference type="ARBA" id="ARBA00022617"/>
    </source>
</evidence>
<reference evidence="15" key="1">
    <citation type="journal article" date="2017" name="Front. Plant Sci.">
        <title>Transcriptome Assembly and Systematic Identification of Novel Cytochrome P450s in Taxus chinensis.</title>
        <authorList>
            <person name="Liao W."/>
            <person name="Zhao S."/>
            <person name="Zhang M."/>
            <person name="Dong K."/>
            <person name="Chen Y."/>
            <person name="Fu C."/>
            <person name="Yu L."/>
        </authorList>
    </citation>
    <scope>NUCLEOTIDE SEQUENCE</scope>
</reference>
<keyword evidence="10" id="KW-0876">Taxol biosynthesis</keyword>
<dbReference type="Gene3D" id="1.10.630.10">
    <property type="entry name" value="Cytochrome P450"/>
    <property type="match status" value="1"/>
</dbReference>
<dbReference type="CDD" id="cd20618">
    <property type="entry name" value="CYP71_clan"/>
    <property type="match status" value="1"/>
</dbReference>
<name>A0A291FB52_TAXCH</name>
<organism evidence="15">
    <name type="scientific">Taxus chinensis</name>
    <name type="common">Chinese yew</name>
    <name type="synonym">Taxus wallichiana var. chinensis</name>
    <dbReference type="NCBI Taxonomy" id="29808"/>
    <lineage>
        <taxon>Eukaryota</taxon>
        <taxon>Viridiplantae</taxon>
        <taxon>Streptophyta</taxon>
        <taxon>Embryophyta</taxon>
        <taxon>Tracheophyta</taxon>
        <taxon>Spermatophyta</taxon>
        <taxon>Pinopsida</taxon>
        <taxon>Pinidae</taxon>
        <taxon>Conifers II</taxon>
        <taxon>Cupressales</taxon>
        <taxon>Taxaceae</taxon>
        <taxon>Taxus</taxon>
    </lineage>
</organism>
<evidence type="ECO:0000256" key="14">
    <source>
        <dbReference type="SAM" id="Phobius"/>
    </source>
</evidence>
<dbReference type="GO" id="GO:0004497">
    <property type="term" value="F:monooxygenase activity"/>
    <property type="evidence" value="ECO:0007669"/>
    <property type="project" value="UniProtKB-KW"/>
</dbReference>
<evidence type="ECO:0000256" key="11">
    <source>
        <dbReference type="ARBA" id="ARBA00023136"/>
    </source>
</evidence>
<comment type="cofactor">
    <cofactor evidence="1 12">
        <name>heme</name>
        <dbReference type="ChEBI" id="CHEBI:30413"/>
    </cofactor>
</comment>
<keyword evidence="7 14" id="KW-1133">Transmembrane helix</keyword>
<keyword evidence="6 12" id="KW-0479">Metal-binding</keyword>
<comment type="pathway">
    <text evidence="3">Alkaloid biosynthesis; taxol biosynthesis.</text>
</comment>
<dbReference type="EMBL" id="MF448683">
    <property type="protein sequence ID" value="ATG30004.1"/>
    <property type="molecule type" value="mRNA"/>
</dbReference>
<dbReference type="InterPro" id="IPR001128">
    <property type="entry name" value="Cyt_P450"/>
</dbReference>
<evidence type="ECO:0000256" key="8">
    <source>
        <dbReference type="ARBA" id="ARBA00023002"/>
    </source>
</evidence>
<dbReference type="GO" id="GO:0042617">
    <property type="term" value="P:paclitaxel biosynthetic process"/>
    <property type="evidence" value="ECO:0007669"/>
    <property type="project" value="UniProtKB-UniPathway"/>
</dbReference>
<dbReference type="GO" id="GO:0005506">
    <property type="term" value="F:iron ion binding"/>
    <property type="evidence" value="ECO:0007669"/>
    <property type="project" value="InterPro"/>
</dbReference>
<dbReference type="InterPro" id="IPR036396">
    <property type="entry name" value="Cyt_P450_sf"/>
</dbReference>
<evidence type="ECO:0000256" key="7">
    <source>
        <dbReference type="ARBA" id="ARBA00022989"/>
    </source>
</evidence>